<protein>
    <recommendedName>
        <fullName evidence="2">Clr5 domain-containing protein</fullName>
    </recommendedName>
</protein>
<dbReference type="PANTHER" id="PTHR38166:SF1">
    <property type="entry name" value="C2H2-TYPE DOMAIN-CONTAINING PROTEIN"/>
    <property type="match status" value="1"/>
</dbReference>
<proteinExistence type="predicted"/>
<evidence type="ECO:0000256" key="1">
    <source>
        <dbReference type="SAM" id="MobiDB-lite"/>
    </source>
</evidence>
<reference evidence="3 4" key="1">
    <citation type="submission" date="2016-10" db="EMBL/GenBank/DDBJ databases">
        <title>The genome sequence of Colletotrichum fioriniae PJ7.</title>
        <authorList>
            <person name="Baroncelli R."/>
        </authorList>
    </citation>
    <scope>NUCLEOTIDE SEQUENCE [LARGE SCALE GENOMIC DNA]</scope>
    <source>
        <strain evidence="3 4">IMI 384185</strain>
    </source>
</reference>
<evidence type="ECO:0000313" key="4">
    <source>
        <dbReference type="Proteomes" id="UP001241169"/>
    </source>
</evidence>
<evidence type="ECO:0000259" key="2">
    <source>
        <dbReference type="Pfam" id="PF14420"/>
    </source>
</evidence>
<accession>A0ABQ9S7M5</accession>
<feature type="compositionally biased region" description="Basic and acidic residues" evidence="1">
    <location>
        <begin position="70"/>
        <end position="82"/>
    </location>
</feature>
<dbReference type="Pfam" id="PF14420">
    <property type="entry name" value="Clr5"/>
    <property type="match status" value="1"/>
</dbReference>
<feature type="compositionally biased region" description="Acidic residues" evidence="1">
    <location>
        <begin position="554"/>
        <end position="565"/>
    </location>
</feature>
<feature type="compositionally biased region" description="Basic and acidic residues" evidence="1">
    <location>
        <begin position="539"/>
        <end position="553"/>
    </location>
</feature>
<dbReference type="EMBL" id="MOPA01000011">
    <property type="protein sequence ID" value="KAK1528304.1"/>
    <property type="molecule type" value="Genomic_DNA"/>
</dbReference>
<feature type="region of interest" description="Disordered" evidence="1">
    <location>
        <begin position="504"/>
        <end position="575"/>
    </location>
</feature>
<sequence length="854" mass="96541">MPGSRRATTSAEQWDSLREQILKLYTTKTLDEVIQVLKDEHHFSVTKRQLVYRLSNWGCAKYGKAREGIPADKTGEETKETTYTDSNDPETHLETVPSSGVRFAPKSDHPSDALKYREITQLLVQYIHESMISGSVFVDLADHISRGHRLFKWATETDRIIDTIRLSHGYDSAVLLKPFRDKLEALDELIVDEYPHLLSTLLVVWKNTTQITDNAASSYFISKVHNLCQRLLGRQHVISEIFGCLRHGSFDPASCLERLEVLPSELYAHRSQALVPSFEKYETSDYHTASSLYSATDRNRGHRPGGTHPGLIPSSIFLVQRSKEDNKKYPWPQSWTGGWTKAAHEEPLTNKLAGVGTHLNLSARPLVAKRPPSSIPERLQSAKDNPDLLAVGSQYSLAAHADRIRTGNWKEEWSAAANTPPSENPNTPTQVDVDTRMVEDEQSMSNDEESDVSSTSTANEGQRVRAVEEEKRRTVQMVMDVFLRDLDRYLEEITGSLLDVKLEDESETRQVPLQAEGSTARTENRTTRKRPKLCGEGGSGDKRKEKDRARDEDQGNESDEGEDDGERPRRVPDMKSAPKGVLLACPFFKWNPLGYQRKKECAGPGWPTVHRLKVAQLCEINTEADLSGEFKFGPDIERLLRVRSSPKLAVEEKWKQVYKILFDVREDEIPTPYYDYGISVLDREETLMEFARRDIVIRVRQHIEAEVEQRFADVAPELIAELRDIVRGVWPSLMQDFYRGQEQTSTIDREEALMRPPPPQVLNEFSTNTVRTRGNDEGGMAVVPGDVPSTDNNLTGTFPLDYSQQESYPAWTEASGMSTLNHEIAEGEQLFDSALLGDDFDFEFLNDDGGNGAL</sequence>
<feature type="domain" description="Clr5" evidence="2">
    <location>
        <begin position="10"/>
        <end position="60"/>
    </location>
</feature>
<dbReference type="Proteomes" id="UP001241169">
    <property type="component" value="Unassembled WGS sequence"/>
</dbReference>
<name>A0ABQ9S7M5_9PEZI</name>
<feature type="region of interest" description="Disordered" evidence="1">
    <location>
        <begin position="70"/>
        <end position="102"/>
    </location>
</feature>
<feature type="region of interest" description="Disordered" evidence="1">
    <location>
        <begin position="440"/>
        <end position="470"/>
    </location>
</feature>
<dbReference type="InterPro" id="IPR025676">
    <property type="entry name" value="Clr5_dom"/>
</dbReference>
<feature type="region of interest" description="Disordered" evidence="1">
    <location>
        <begin position="364"/>
        <end position="386"/>
    </location>
</feature>
<organism evidence="3 4">
    <name type="scientific">Colletotrichum paranaense</name>
    <dbReference type="NCBI Taxonomy" id="1914294"/>
    <lineage>
        <taxon>Eukaryota</taxon>
        <taxon>Fungi</taxon>
        <taxon>Dikarya</taxon>
        <taxon>Ascomycota</taxon>
        <taxon>Pezizomycotina</taxon>
        <taxon>Sordariomycetes</taxon>
        <taxon>Hypocreomycetidae</taxon>
        <taxon>Glomerellales</taxon>
        <taxon>Glomerellaceae</taxon>
        <taxon>Colletotrichum</taxon>
        <taxon>Colletotrichum acutatum species complex</taxon>
    </lineage>
</organism>
<keyword evidence="4" id="KW-1185">Reference proteome</keyword>
<gene>
    <name evidence="3" type="ORF">CPAR01_12862</name>
</gene>
<evidence type="ECO:0000313" key="3">
    <source>
        <dbReference type="EMBL" id="KAK1528304.1"/>
    </source>
</evidence>
<feature type="compositionally biased region" description="Acidic residues" evidence="1">
    <location>
        <begin position="440"/>
        <end position="451"/>
    </location>
</feature>
<dbReference type="GeneID" id="85381015"/>
<dbReference type="RefSeq" id="XP_060344649.1">
    <property type="nucleotide sequence ID" value="XM_060497116.1"/>
</dbReference>
<dbReference type="PANTHER" id="PTHR38166">
    <property type="entry name" value="C2H2-TYPE DOMAIN-CONTAINING PROTEIN-RELATED"/>
    <property type="match status" value="1"/>
</dbReference>
<comment type="caution">
    <text evidence="3">The sequence shown here is derived from an EMBL/GenBank/DDBJ whole genome shotgun (WGS) entry which is preliminary data.</text>
</comment>